<sequence>MHPGRAGPGASHRVWDIGDAGAGRAVFAHARRSPAGPAAVAALAVLALLLLLPKLLPPLRSWPGWELAFADMFGLGIGGSIRP</sequence>
<name>A0A1G1TDC5_9BACT</name>
<proteinExistence type="predicted"/>
<dbReference type="Proteomes" id="UP000177791">
    <property type="component" value="Unassembled WGS sequence"/>
</dbReference>
<dbReference type="RefSeq" id="WP_070731764.1">
    <property type="nucleotide sequence ID" value="NZ_MDZC01000010.1"/>
</dbReference>
<reference evidence="1 2" key="1">
    <citation type="submission" date="2016-08" db="EMBL/GenBank/DDBJ databases">
        <title>Hymenobacter coccineus sp. nov., Hymenobacter lapidarius sp. nov. and Hymenobacter glacialis sp. nov., isolated from Antarctic soil.</title>
        <authorList>
            <person name="Sedlacek I."/>
            <person name="Kralova S."/>
            <person name="Kyrova K."/>
            <person name="Maslanova I."/>
            <person name="Stankova E."/>
            <person name="Vrbovska V."/>
            <person name="Nemec M."/>
            <person name="Bartak M."/>
            <person name="Svec P."/>
            <person name="Busse H.-J."/>
            <person name="Pantucek R."/>
        </authorList>
    </citation>
    <scope>NUCLEOTIDE SEQUENCE [LARGE SCALE GENOMIC DNA]</scope>
    <source>
        <strain evidence="1 2">CCM 8648</strain>
    </source>
</reference>
<keyword evidence="2" id="KW-1185">Reference proteome</keyword>
<evidence type="ECO:0000313" key="2">
    <source>
        <dbReference type="Proteomes" id="UP000177791"/>
    </source>
</evidence>
<organism evidence="1 2">
    <name type="scientific">Hymenobacter glacialis</name>
    <dbReference type="NCBI Taxonomy" id="1908236"/>
    <lineage>
        <taxon>Bacteria</taxon>
        <taxon>Pseudomonadati</taxon>
        <taxon>Bacteroidota</taxon>
        <taxon>Cytophagia</taxon>
        <taxon>Cytophagales</taxon>
        <taxon>Hymenobacteraceae</taxon>
        <taxon>Hymenobacter</taxon>
    </lineage>
</organism>
<dbReference type="AlphaFoldDB" id="A0A1G1TDC5"/>
<comment type="caution">
    <text evidence="1">The sequence shown here is derived from an EMBL/GenBank/DDBJ whole genome shotgun (WGS) entry which is preliminary data.</text>
</comment>
<gene>
    <name evidence="1" type="ORF">BEN48_07845</name>
</gene>
<accession>A0A1G1TDC5</accession>
<evidence type="ECO:0000313" key="1">
    <source>
        <dbReference type="EMBL" id="OGX88856.1"/>
    </source>
</evidence>
<protein>
    <submittedName>
        <fullName evidence="1">Uncharacterized protein</fullName>
    </submittedName>
</protein>
<dbReference type="STRING" id="1908236.BEN48_07845"/>
<dbReference type="EMBL" id="MDZC01000010">
    <property type="protein sequence ID" value="OGX88856.1"/>
    <property type="molecule type" value="Genomic_DNA"/>
</dbReference>